<keyword evidence="4 7" id="KW-1133">Transmembrane helix</keyword>
<evidence type="ECO:0000256" key="3">
    <source>
        <dbReference type="ARBA" id="ARBA00022692"/>
    </source>
</evidence>
<evidence type="ECO:0000256" key="5">
    <source>
        <dbReference type="ARBA" id="ARBA00023136"/>
    </source>
</evidence>
<feature type="region of interest" description="Disordered" evidence="6">
    <location>
        <begin position="1"/>
        <end position="61"/>
    </location>
</feature>
<dbReference type="PANTHER" id="PTHR34187:SF2">
    <property type="entry name" value="DUF202 DOMAIN-CONTAINING PROTEIN"/>
    <property type="match status" value="1"/>
</dbReference>
<evidence type="ECO:0000256" key="6">
    <source>
        <dbReference type="SAM" id="MobiDB-lite"/>
    </source>
</evidence>
<keyword evidence="3 7" id="KW-0812">Transmembrane</keyword>
<dbReference type="InterPro" id="IPR052053">
    <property type="entry name" value="IM_YidH-like"/>
</dbReference>
<dbReference type="Proteomes" id="UP001479436">
    <property type="component" value="Unassembled WGS sequence"/>
</dbReference>
<feature type="domain" description="DUF202" evidence="8">
    <location>
        <begin position="87"/>
        <end position="160"/>
    </location>
</feature>
<proteinExistence type="predicted"/>
<organism evidence="9 10">
    <name type="scientific">Basidiobolus ranarum</name>
    <dbReference type="NCBI Taxonomy" id="34480"/>
    <lineage>
        <taxon>Eukaryota</taxon>
        <taxon>Fungi</taxon>
        <taxon>Fungi incertae sedis</taxon>
        <taxon>Zoopagomycota</taxon>
        <taxon>Entomophthoromycotina</taxon>
        <taxon>Basidiobolomycetes</taxon>
        <taxon>Basidiobolales</taxon>
        <taxon>Basidiobolaceae</taxon>
        <taxon>Basidiobolus</taxon>
    </lineage>
</organism>
<protein>
    <recommendedName>
        <fullName evidence="8">DUF202 domain-containing protein</fullName>
    </recommendedName>
</protein>
<evidence type="ECO:0000259" key="8">
    <source>
        <dbReference type="Pfam" id="PF02656"/>
    </source>
</evidence>
<feature type="transmembrane region" description="Helical" evidence="7">
    <location>
        <begin position="135"/>
        <end position="153"/>
    </location>
</feature>
<keyword evidence="5 7" id="KW-0472">Membrane</keyword>
<accession>A0ABR2WZI2</accession>
<dbReference type="EMBL" id="JASJQH010000112">
    <property type="protein sequence ID" value="KAK9766933.1"/>
    <property type="molecule type" value="Genomic_DNA"/>
</dbReference>
<evidence type="ECO:0000256" key="2">
    <source>
        <dbReference type="ARBA" id="ARBA00022475"/>
    </source>
</evidence>
<feature type="compositionally biased region" description="Basic and acidic residues" evidence="6">
    <location>
        <begin position="38"/>
        <end position="51"/>
    </location>
</feature>
<feature type="transmembrane region" description="Helical" evidence="7">
    <location>
        <begin position="174"/>
        <end position="194"/>
    </location>
</feature>
<dbReference type="Pfam" id="PF02656">
    <property type="entry name" value="DUF202"/>
    <property type="match status" value="1"/>
</dbReference>
<evidence type="ECO:0000313" key="10">
    <source>
        <dbReference type="Proteomes" id="UP001479436"/>
    </source>
</evidence>
<feature type="transmembrane region" description="Helical" evidence="7">
    <location>
        <begin position="96"/>
        <end position="115"/>
    </location>
</feature>
<evidence type="ECO:0000313" key="9">
    <source>
        <dbReference type="EMBL" id="KAK9766933.1"/>
    </source>
</evidence>
<evidence type="ECO:0000256" key="1">
    <source>
        <dbReference type="ARBA" id="ARBA00004651"/>
    </source>
</evidence>
<reference evidence="9 10" key="1">
    <citation type="submission" date="2023-04" db="EMBL/GenBank/DDBJ databases">
        <title>Genome of Basidiobolus ranarum AG-B5.</title>
        <authorList>
            <person name="Stajich J.E."/>
            <person name="Carter-House D."/>
            <person name="Gryganskyi A."/>
        </authorList>
    </citation>
    <scope>NUCLEOTIDE SEQUENCE [LARGE SCALE GENOMIC DNA]</scope>
    <source>
        <strain evidence="9 10">AG-B5</strain>
    </source>
</reference>
<evidence type="ECO:0000256" key="4">
    <source>
        <dbReference type="ARBA" id="ARBA00022989"/>
    </source>
</evidence>
<dbReference type="PANTHER" id="PTHR34187">
    <property type="entry name" value="FGR18P"/>
    <property type="match status" value="1"/>
</dbReference>
<name>A0ABR2WZI2_9FUNG</name>
<evidence type="ECO:0000256" key="7">
    <source>
        <dbReference type="SAM" id="Phobius"/>
    </source>
</evidence>
<gene>
    <name evidence="9" type="ORF">K7432_003606</name>
</gene>
<comment type="caution">
    <text evidence="9">The sequence shown here is derived from an EMBL/GenBank/DDBJ whole genome shotgun (WGS) entry which is preliminary data.</text>
</comment>
<keyword evidence="10" id="KW-1185">Reference proteome</keyword>
<sequence length="195" mass="21528">MPTISNKSIDLGEKREPSADASQGDVALVSAEQASVEVLKDEPTKSPKLTEEPPNTCEPKEIKESPLIDTRWFKSIVVVPNSGSTARDHLANERTYLAEFRFCLVVIALGMSILGKFRFEDTTEVTEVVGLDADWAGIAWVALGLLLTFFCIINYFVMQTRYVKSRAPLQNFKVVIPVIALMAITICTFTISALV</sequence>
<dbReference type="InterPro" id="IPR003807">
    <property type="entry name" value="DUF202"/>
</dbReference>
<keyword evidence="2" id="KW-1003">Cell membrane</keyword>
<comment type="subcellular location">
    <subcellularLocation>
        <location evidence="1">Cell membrane</location>
        <topology evidence="1">Multi-pass membrane protein</topology>
    </subcellularLocation>
</comment>